<dbReference type="InterPro" id="IPR002544">
    <property type="entry name" value="FMRFamid-related_peptide-like"/>
</dbReference>
<dbReference type="AlphaFoldDB" id="A0A182SGD6"/>
<evidence type="ECO:0000256" key="3">
    <source>
        <dbReference type="ARBA" id="ARBA00022525"/>
    </source>
</evidence>
<evidence type="ECO:0000256" key="7">
    <source>
        <dbReference type="SAM" id="MobiDB-lite"/>
    </source>
</evidence>
<organism evidence="8 9">
    <name type="scientific">Anopheles maculatus</name>
    <dbReference type="NCBI Taxonomy" id="74869"/>
    <lineage>
        <taxon>Eukaryota</taxon>
        <taxon>Metazoa</taxon>
        <taxon>Ecdysozoa</taxon>
        <taxon>Arthropoda</taxon>
        <taxon>Hexapoda</taxon>
        <taxon>Insecta</taxon>
        <taxon>Pterygota</taxon>
        <taxon>Neoptera</taxon>
        <taxon>Endopterygota</taxon>
        <taxon>Diptera</taxon>
        <taxon>Nematocera</taxon>
        <taxon>Culicoidea</taxon>
        <taxon>Culicidae</taxon>
        <taxon>Anophelinae</taxon>
        <taxon>Anopheles</taxon>
        <taxon>Anopheles maculatus group</taxon>
    </lineage>
</organism>
<name>A0A182SGD6_9DIPT</name>
<dbReference type="PANTHER" id="PTHR20986">
    <property type="entry name" value="FMRFAMIDE-RELATED PEPTIDES"/>
    <property type="match status" value="1"/>
</dbReference>
<accession>A0A182SGD6</accession>
<evidence type="ECO:0000256" key="2">
    <source>
        <dbReference type="ARBA" id="ARBA00006356"/>
    </source>
</evidence>
<proteinExistence type="inferred from homology"/>
<reference evidence="8" key="2">
    <citation type="submission" date="2020-05" db="UniProtKB">
        <authorList>
            <consortium name="EnsemblMetazoa"/>
        </authorList>
    </citation>
    <scope>IDENTIFICATION</scope>
    <source>
        <strain evidence="8">maculatus3</strain>
    </source>
</reference>
<comment type="subcellular location">
    <subcellularLocation>
        <location evidence="1">Secreted</location>
    </subcellularLocation>
</comment>
<dbReference type="InterPro" id="IPR051041">
    <property type="entry name" value="FMRFamide-related_np"/>
</dbReference>
<dbReference type="Proteomes" id="UP000075901">
    <property type="component" value="Unassembled WGS sequence"/>
</dbReference>
<feature type="region of interest" description="Disordered" evidence="7">
    <location>
        <begin position="183"/>
        <end position="217"/>
    </location>
</feature>
<dbReference type="Pfam" id="PF01581">
    <property type="entry name" value="FARP"/>
    <property type="match status" value="5"/>
</dbReference>
<evidence type="ECO:0000256" key="4">
    <source>
        <dbReference type="ARBA" id="ARBA00022737"/>
    </source>
</evidence>
<evidence type="ECO:0000256" key="1">
    <source>
        <dbReference type="ARBA" id="ARBA00004613"/>
    </source>
</evidence>
<keyword evidence="6" id="KW-0527">Neuropeptide</keyword>
<keyword evidence="5" id="KW-0027">Amidation</keyword>
<keyword evidence="4" id="KW-0677">Repeat</keyword>
<dbReference type="EnsemblMetazoa" id="AMAM006244-RA">
    <property type="protein sequence ID" value="AMAM006244-PA"/>
    <property type="gene ID" value="AMAM006244"/>
</dbReference>
<dbReference type="VEuPathDB" id="VectorBase:AMAM006244"/>
<reference evidence="9" key="1">
    <citation type="submission" date="2013-09" db="EMBL/GenBank/DDBJ databases">
        <title>The Genome Sequence of Anopheles maculatus species B.</title>
        <authorList>
            <consortium name="The Broad Institute Genomics Platform"/>
            <person name="Neafsey D.E."/>
            <person name="Besansky N."/>
            <person name="Howell P."/>
            <person name="Walton C."/>
            <person name="Young S.K."/>
            <person name="Zeng Q."/>
            <person name="Gargeya S."/>
            <person name="Fitzgerald M."/>
            <person name="Haas B."/>
            <person name="Abouelleil A."/>
            <person name="Allen A.W."/>
            <person name="Alvarado L."/>
            <person name="Arachchi H.M."/>
            <person name="Berlin A.M."/>
            <person name="Chapman S.B."/>
            <person name="Gainer-Dewar J."/>
            <person name="Goldberg J."/>
            <person name="Griggs A."/>
            <person name="Gujja S."/>
            <person name="Hansen M."/>
            <person name="Howarth C."/>
            <person name="Imamovic A."/>
            <person name="Ireland A."/>
            <person name="Larimer J."/>
            <person name="McCowan C."/>
            <person name="Murphy C."/>
            <person name="Pearson M."/>
            <person name="Poon T.W."/>
            <person name="Priest M."/>
            <person name="Roberts A."/>
            <person name="Saif S."/>
            <person name="Shea T."/>
            <person name="Sisk P."/>
            <person name="Sykes S."/>
            <person name="Wortman J."/>
            <person name="Nusbaum C."/>
            <person name="Birren B."/>
        </authorList>
    </citation>
    <scope>NUCLEOTIDE SEQUENCE [LARGE SCALE GENOMIC DNA]</scope>
    <source>
        <strain evidence="9">maculatus3</strain>
    </source>
</reference>
<sequence>MNVSDVKETVWRDNQNWGGKRLLQKLYQTETENNSPSSSRIATNGSIMKFYLFLAIIVCESCNYFSHAEYDSLVELANGPELGSLTGGHRLTLDDSAETNGGGEWAPFYPWSAAIKRSAKSDIQTRRRSALDKNFMRFGRSDKDMLRQARANLMRFGRPDRNFLRFGRDPYAALLHDDELSKEYATSTEQLEPSNPANGGDEPSATKRNGGLGASEEMLNTGLSESGEQIKPKQILYIRRDSPKNLMRFGKRRSTGSGYLRFGRAGNLMRFGRASDEPAVALLAASSQYGRSARAGPNLMRFGRAGNLMRFGRAGTNGNGTRTATEELNATSAGQAPDTLPPNLVELFEKEPDRMLLDALEAAQEADERLPLYIVEKK</sequence>
<dbReference type="GO" id="GO:0005576">
    <property type="term" value="C:extracellular region"/>
    <property type="evidence" value="ECO:0007669"/>
    <property type="project" value="UniProtKB-SubCell"/>
</dbReference>
<feature type="compositionally biased region" description="Polar residues" evidence="7">
    <location>
        <begin position="184"/>
        <end position="197"/>
    </location>
</feature>
<keyword evidence="3" id="KW-0964">Secreted</keyword>
<protein>
    <submittedName>
        <fullName evidence="8">Uncharacterized protein</fullName>
    </submittedName>
</protein>
<dbReference type="GO" id="GO:0007218">
    <property type="term" value="P:neuropeptide signaling pathway"/>
    <property type="evidence" value="ECO:0007669"/>
    <property type="project" value="UniProtKB-KW"/>
</dbReference>
<evidence type="ECO:0000313" key="9">
    <source>
        <dbReference type="Proteomes" id="UP000075901"/>
    </source>
</evidence>
<evidence type="ECO:0000313" key="8">
    <source>
        <dbReference type="EnsemblMetazoa" id="AMAM006244-PA"/>
    </source>
</evidence>
<evidence type="ECO:0000256" key="6">
    <source>
        <dbReference type="ARBA" id="ARBA00023320"/>
    </source>
</evidence>
<comment type="similarity">
    <text evidence="2">Belongs to the FARP (FMRFamide related peptide) family.</text>
</comment>
<dbReference type="PANTHER" id="PTHR20986:SF22">
    <property type="entry name" value="FMRFAMIDE-RELATED PEPTIDES"/>
    <property type="match status" value="1"/>
</dbReference>
<evidence type="ECO:0000256" key="5">
    <source>
        <dbReference type="ARBA" id="ARBA00022815"/>
    </source>
</evidence>
<keyword evidence="9" id="KW-1185">Reference proteome</keyword>